<evidence type="ECO:0000259" key="2">
    <source>
        <dbReference type="Pfam" id="PF13505"/>
    </source>
</evidence>
<organism evidence="3 4">
    <name type="scientific">Maribellus comscasis</name>
    <dbReference type="NCBI Taxonomy" id="2681766"/>
    <lineage>
        <taxon>Bacteria</taxon>
        <taxon>Pseudomonadati</taxon>
        <taxon>Bacteroidota</taxon>
        <taxon>Bacteroidia</taxon>
        <taxon>Marinilabiliales</taxon>
        <taxon>Prolixibacteraceae</taxon>
        <taxon>Maribellus</taxon>
    </lineage>
</organism>
<evidence type="ECO:0000313" key="4">
    <source>
        <dbReference type="Proteomes" id="UP000428260"/>
    </source>
</evidence>
<evidence type="ECO:0000256" key="1">
    <source>
        <dbReference type="ARBA" id="ARBA00022729"/>
    </source>
</evidence>
<dbReference type="InterPro" id="IPR027385">
    <property type="entry name" value="Beta-barrel_OMP"/>
</dbReference>
<reference evidence="3 4" key="1">
    <citation type="submission" date="2019-11" db="EMBL/GenBank/DDBJ databases">
        <authorList>
            <person name="Zheng R.K."/>
            <person name="Sun C.M."/>
        </authorList>
    </citation>
    <scope>NUCLEOTIDE SEQUENCE [LARGE SCALE GENOMIC DNA]</scope>
    <source>
        <strain evidence="3 4">WC007</strain>
    </source>
</reference>
<dbReference type="SUPFAM" id="SSF56925">
    <property type="entry name" value="OMPA-like"/>
    <property type="match status" value="1"/>
</dbReference>
<dbReference type="Pfam" id="PF13505">
    <property type="entry name" value="OMP_b-brl"/>
    <property type="match status" value="1"/>
</dbReference>
<gene>
    <name evidence="3" type="ORF">GM418_17665</name>
</gene>
<dbReference type="Proteomes" id="UP000428260">
    <property type="component" value="Chromosome"/>
</dbReference>
<proteinExistence type="predicted"/>
<name>A0A6I6K1S5_9BACT</name>
<dbReference type="EMBL" id="CP046401">
    <property type="protein sequence ID" value="QGY45433.1"/>
    <property type="molecule type" value="Genomic_DNA"/>
</dbReference>
<sequence>MKKQFFLFIAVSFISFCTYSQNNSPHLKIGAGLSLGDWASTDDGWEEDWGAGANFRAVVYSDKSRFSLSPSYIYFPVSKFNYTYSYSSTSTDIEVDPAMHYINVEGRFSFVKSPKAESYLFIGPSFLIYKESVSASNTYADVSGEDNQFKTGAITGVGFNLNLSESISIYADGGYSYIADDWDQVLITAGVLFRIF</sequence>
<keyword evidence="1" id="KW-0732">Signal</keyword>
<evidence type="ECO:0000313" key="3">
    <source>
        <dbReference type="EMBL" id="QGY45433.1"/>
    </source>
</evidence>
<dbReference type="AlphaFoldDB" id="A0A6I6K1S5"/>
<feature type="domain" description="Outer membrane protein beta-barrel" evidence="2">
    <location>
        <begin position="7"/>
        <end position="191"/>
    </location>
</feature>
<protein>
    <submittedName>
        <fullName evidence="3">Outer membrane beta-barrel protein</fullName>
    </submittedName>
</protein>
<dbReference type="InterPro" id="IPR011250">
    <property type="entry name" value="OMP/PagP_B-barrel"/>
</dbReference>
<accession>A0A6I6K1S5</accession>
<keyword evidence="4" id="KW-1185">Reference proteome</keyword>
<dbReference type="RefSeq" id="WP_158868576.1">
    <property type="nucleotide sequence ID" value="NZ_CP046401.1"/>
</dbReference>
<dbReference type="KEGG" id="mcos:GM418_17665"/>